<accession>A0AAP9ED28</accession>
<dbReference type="CDD" id="cd06850">
    <property type="entry name" value="biotinyl_domain"/>
    <property type="match status" value="1"/>
</dbReference>
<sequence length="133" mass="14521">MEIDDIAAIVKILNDNNLSHISFKKGDSKISVSKNINREIQIADSIDIAKEQPQQEMRYIVSPTIGTFYAASDPESSPFVTVGQTVTQSTVVGVAEAMKMMTNILADNEGVIAEVLVQDGDAIEYGQKLFRLS</sequence>
<dbReference type="RefSeq" id="WP_077282798.1">
    <property type="nucleotide sequence ID" value="NZ_CP042387.1"/>
</dbReference>
<dbReference type="Pfam" id="PF00364">
    <property type="entry name" value="Biotin_lipoyl"/>
    <property type="match status" value="1"/>
</dbReference>
<keyword evidence="2 3" id="KW-0092">Biotin</keyword>
<keyword evidence="6" id="KW-1185">Reference proteome</keyword>
<dbReference type="PRINTS" id="PR01071">
    <property type="entry name" value="ACOABIOTINCC"/>
</dbReference>
<dbReference type="SUPFAM" id="SSF51230">
    <property type="entry name" value="Single hybrid motif"/>
    <property type="match status" value="1"/>
</dbReference>
<dbReference type="GO" id="GO:0006633">
    <property type="term" value="P:fatty acid biosynthetic process"/>
    <property type="evidence" value="ECO:0007669"/>
    <property type="project" value="UniProtKB-KW"/>
</dbReference>
<evidence type="ECO:0000313" key="6">
    <source>
        <dbReference type="Proteomes" id="UP000321298"/>
    </source>
</evidence>
<proteinExistence type="predicted"/>
<gene>
    <name evidence="5" type="ORF">FGL83_08140</name>
</gene>
<dbReference type="PANTHER" id="PTHR45266:SF3">
    <property type="entry name" value="OXALOACETATE DECARBOXYLASE ALPHA CHAIN"/>
    <property type="match status" value="1"/>
</dbReference>
<dbReference type="InterPro" id="IPR001249">
    <property type="entry name" value="AcCoA_biotinCC"/>
</dbReference>
<dbReference type="PANTHER" id="PTHR45266">
    <property type="entry name" value="OXALOACETATE DECARBOXYLASE ALPHA CHAIN"/>
    <property type="match status" value="1"/>
</dbReference>
<evidence type="ECO:0000256" key="1">
    <source>
        <dbReference type="ARBA" id="ARBA00017562"/>
    </source>
</evidence>
<evidence type="ECO:0000256" key="3">
    <source>
        <dbReference type="RuleBase" id="RU364072"/>
    </source>
</evidence>
<dbReference type="PROSITE" id="PS50968">
    <property type="entry name" value="BIOTINYL_LIPOYL"/>
    <property type="match status" value="1"/>
</dbReference>
<comment type="function">
    <text evidence="3">This protein is a component of the acetyl coenzyme A carboxylase complex; first, biotin carboxylase catalyzes the carboxylation of the carrier protein and then the transcarboxylase transfers the carboxyl group to form malonyl-CoA.</text>
</comment>
<evidence type="ECO:0000256" key="2">
    <source>
        <dbReference type="ARBA" id="ARBA00023267"/>
    </source>
</evidence>
<dbReference type="Proteomes" id="UP000321298">
    <property type="component" value="Chromosome"/>
</dbReference>
<dbReference type="InterPro" id="IPR011053">
    <property type="entry name" value="Single_hybrid_motif"/>
</dbReference>
<evidence type="ECO:0000313" key="5">
    <source>
        <dbReference type="EMBL" id="QEA44638.1"/>
    </source>
</evidence>
<protein>
    <recommendedName>
        <fullName evidence="1 3">Biotin carboxyl carrier protein of acetyl-CoA carboxylase</fullName>
    </recommendedName>
</protein>
<keyword evidence="3" id="KW-0444">Lipid biosynthesis</keyword>
<dbReference type="InterPro" id="IPR050709">
    <property type="entry name" value="Biotin_Carboxyl_Carrier/Decarb"/>
</dbReference>
<dbReference type="EMBL" id="CP042387">
    <property type="protein sequence ID" value="QEA44638.1"/>
    <property type="molecule type" value="Genomic_DNA"/>
</dbReference>
<dbReference type="GO" id="GO:0009317">
    <property type="term" value="C:acetyl-CoA carboxylase complex"/>
    <property type="evidence" value="ECO:0007669"/>
    <property type="project" value="InterPro"/>
</dbReference>
<dbReference type="AlphaFoldDB" id="A0AAP9ED28"/>
<comment type="pathway">
    <text evidence="3">Lipid metabolism; fatty acid biosynthesis.</text>
</comment>
<dbReference type="Gene3D" id="2.40.50.100">
    <property type="match status" value="1"/>
</dbReference>
<evidence type="ECO:0000259" key="4">
    <source>
        <dbReference type="PROSITE" id="PS50968"/>
    </source>
</evidence>
<keyword evidence="3" id="KW-0443">Lipid metabolism</keyword>
<dbReference type="InterPro" id="IPR000089">
    <property type="entry name" value="Biotin_lipoyl"/>
</dbReference>
<organism evidence="5 6">
    <name type="scientific">Leuconostoc lactis</name>
    <dbReference type="NCBI Taxonomy" id="1246"/>
    <lineage>
        <taxon>Bacteria</taxon>
        <taxon>Bacillati</taxon>
        <taxon>Bacillota</taxon>
        <taxon>Bacilli</taxon>
        <taxon>Lactobacillales</taxon>
        <taxon>Lactobacillaceae</taxon>
        <taxon>Leuconostoc</taxon>
    </lineage>
</organism>
<keyword evidence="3" id="KW-0276">Fatty acid metabolism</keyword>
<name>A0AAP9ED28_LEULA</name>
<feature type="domain" description="Lipoyl-binding" evidence="4">
    <location>
        <begin position="57"/>
        <end position="133"/>
    </location>
</feature>
<dbReference type="GO" id="GO:0003989">
    <property type="term" value="F:acetyl-CoA carboxylase activity"/>
    <property type="evidence" value="ECO:0007669"/>
    <property type="project" value="InterPro"/>
</dbReference>
<reference evidence="5 6" key="1">
    <citation type="submission" date="2019-06" db="EMBL/GenBank/DDBJ databases">
        <title>Genome analyses of bacteria isolated from kimchi.</title>
        <authorList>
            <person name="Lee S."/>
            <person name="Ahn S."/>
            <person name="Roh S."/>
        </authorList>
    </citation>
    <scope>NUCLEOTIDE SEQUENCE [LARGE SCALE GENOMIC DNA]</scope>
    <source>
        <strain evidence="5 6">CBA3625</strain>
    </source>
</reference>
<dbReference type="GeneID" id="66532165"/>
<keyword evidence="3" id="KW-0275">Fatty acid biosynthesis</keyword>